<evidence type="ECO:0000313" key="2">
    <source>
        <dbReference type="Proteomes" id="UP000813444"/>
    </source>
</evidence>
<reference evidence="1" key="1">
    <citation type="journal article" date="2021" name="Nat. Commun.">
        <title>Genetic determinants of endophytism in the Arabidopsis root mycobiome.</title>
        <authorList>
            <person name="Mesny F."/>
            <person name="Miyauchi S."/>
            <person name="Thiergart T."/>
            <person name="Pickel B."/>
            <person name="Atanasova L."/>
            <person name="Karlsson M."/>
            <person name="Huettel B."/>
            <person name="Barry K.W."/>
            <person name="Haridas S."/>
            <person name="Chen C."/>
            <person name="Bauer D."/>
            <person name="Andreopoulos W."/>
            <person name="Pangilinan J."/>
            <person name="LaButti K."/>
            <person name="Riley R."/>
            <person name="Lipzen A."/>
            <person name="Clum A."/>
            <person name="Drula E."/>
            <person name="Henrissat B."/>
            <person name="Kohler A."/>
            <person name="Grigoriev I.V."/>
            <person name="Martin F.M."/>
            <person name="Hacquard S."/>
        </authorList>
    </citation>
    <scope>NUCLEOTIDE SEQUENCE</scope>
    <source>
        <strain evidence="1">MPI-CAGE-CH-0235</strain>
    </source>
</reference>
<organism evidence="1 2">
    <name type="scientific">Stachybotrys elegans</name>
    <dbReference type="NCBI Taxonomy" id="80388"/>
    <lineage>
        <taxon>Eukaryota</taxon>
        <taxon>Fungi</taxon>
        <taxon>Dikarya</taxon>
        <taxon>Ascomycota</taxon>
        <taxon>Pezizomycotina</taxon>
        <taxon>Sordariomycetes</taxon>
        <taxon>Hypocreomycetidae</taxon>
        <taxon>Hypocreales</taxon>
        <taxon>Stachybotryaceae</taxon>
        <taxon>Stachybotrys</taxon>
    </lineage>
</organism>
<sequence>MGFCLSTLRPGATRLRPVSNKHEGCYEELPPPYQPLDEWPKRRPESTGVRSHGASQYHADPQAWWLGESFAPPNTFSAFPQIAPPWAGFLEIYAENLPQLMREGFYWSEANVEPDTGHTASVQSCRLIKIMHWENFDFQYARVYYISDTTMSPVTGKPRWAGRITVCTYDRETGGKFSLGELTPERITQAYALNPDGYAIYDYNCRAPQNETNTILDHGSMKGWWPHQKESSAGPEAAEAASQD</sequence>
<evidence type="ECO:0000313" key="1">
    <source>
        <dbReference type="EMBL" id="KAH7321077.1"/>
    </source>
</evidence>
<dbReference type="OrthoDB" id="4589291at2759"/>
<dbReference type="EMBL" id="JAGPNK010000005">
    <property type="protein sequence ID" value="KAH7321077.1"/>
    <property type="molecule type" value="Genomic_DNA"/>
</dbReference>
<keyword evidence="2" id="KW-1185">Reference proteome</keyword>
<proteinExistence type="predicted"/>
<gene>
    <name evidence="1" type="ORF">B0I35DRAFT_477596</name>
</gene>
<comment type="caution">
    <text evidence="1">The sequence shown here is derived from an EMBL/GenBank/DDBJ whole genome shotgun (WGS) entry which is preliminary data.</text>
</comment>
<name>A0A8K0SVS6_9HYPO</name>
<dbReference type="Proteomes" id="UP000813444">
    <property type="component" value="Unassembled WGS sequence"/>
</dbReference>
<accession>A0A8K0SVS6</accession>
<protein>
    <submittedName>
        <fullName evidence="1">Uncharacterized protein</fullName>
    </submittedName>
</protein>
<dbReference type="AlphaFoldDB" id="A0A8K0SVS6"/>